<dbReference type="GO" id="GO:0005886">
    <property type="term" value="C:plasma membrane"/>
    <property type="evidence" value="ECO:0007669"/>
    <property type="project" value="UniProtKB-SubCell"/>
</dbReference>
<feature type="transmembrane region" description="Helical" evidence="7">
    <location>
        <begin position="193"/>
        <end position="210"/>
    </location>
</feature>
<feature type="transmembrane region" description="Helical" evidence="7">
    <location>
        <begin position="622"/>
        <end position="640"/>
    </location>
</feature>
<keyword evidence="4 7" id="KW-0812">Transmembrane</keyword>
<feature type="transmembrane region" description="Helical" evidence="7">
    <location>
        <begin position="215"/>
        <end position="231"/>
    </location>
</feature>
<organism evidence="9 10">
    <name type="scientific">Lederbergia lenta</name>
    <name type="common">Bacillus lentus</name>
    <dbReference type="NCBI Taxonomy" id="1467"/>
    <lineage>
        <taxon>Bacteria</taxon>
        <taxon>Bacillati</taxon>
        <taxon>Bacillota</taxon>
        <taxon>Bacilli</taxon>
        <taxon>Bacillales</taxon>
        <taxon>Bacillaceae</taxon>
        <taxon>Lederbergia</taxon>
    </lineage>
</organism>
<proteinExistence type="inferred from homology"/>
<feature type="transmembrane region" description="Helical" evidence="7">
    <location>
        <begin position="660"/>
        <end position="683"/>
    </location>
</feature>
<dbReference type="InterPro" id="IPR004869">
    <property type="entry name" value="MMPL_dom"/>
</dbReference>
<evidence type="ECO:0000256" key="3">
    <source>
        <dbReference type="ARBA" id="ARBA00022475"/>
    </source>
</evidence>
<evidence type="ECO:0000256" key="1">
    <source>
        <dbReference type="ARBA" id="ARBA00004651"/>
    </source>
</evidence>
<feature type="transmembrane region" description="Helical" evidence="7">
    <location>
        <begin position="323"/>
        <end position="348"/>
    </location>
</feature>
<feature type="transmembrane region" description="Helical" evidence="7">
    <location>
        <begin position="586"/>
        <end position="607"/>
    </location>
</feature>
<evidence type="ECO:0000313" key="9">
    <source>
        <dbReference type="EMBL" id="SQI52613.1"/>
    </source>
</evidence>
<dbReference type="InterPro" id="IPR000731">
    <property type="entry name" value="SSD"/>
</dbReference>
<dbReference type="STRING" id="1348624.GCA_001591545_02702"/>
<accession>A0A2X4VNM5</accession>
<evidence type="ECO:0000256" key="4">
    <source>
        <dbReference type="ARBA" id="ARBA00022692"/>
    </source>
</evidence>
<dbReference type="PANTHER" id="PTHR33406">
    <property type="entry name" value="MEMBRANE PROTEIN MJ1562-RELATED"/>
    <property type="match status" value="1"/>
</dbReference>
<feature type="transmembrane region" description="Helical" evidence="7">
    <location>
        <begin position="384"/>
        <end position="404"/>
    </location>
</feature>
<feature type="transmembrane region" description="Helical" evidence="7">
    <location>
        <begin position="251"/>
        <end position="273"/>
    </location>
</feature>
<keyword evidence="6 7" id="KW-0472">Membrane</keyword>
<dbReference type="Pfam" id="PF03176">
    <property type="entry name" value="MMPL"/>
    <property type="match status" value="2"/>
</dbReference>
<reference evidence="9 10" key="1">
    <citation type="submission" date="2018-06" db="EMBL/GenBank/DDBJ databases">
        <authorList>
            <consortium name="Pathogen Informatics"/>
            <person name="Doyle S."/>
        </authorList>
    </citation>
    <scope>NUCLEOTIDE SEQUENCE [LARGE SCALE GENOMIC DNA]</scope>
    <source>
        <strain evidence="9 10">NCTC4824</strain>
    </source>
</reference>
<dbReference type="KEGG" id="blen:NCTC4824_00506"/>
<dbReference type="RefSeq" id="WP_066142877.1">
    <property type="nucleotide sequence ID" value="NZ_CBCSGM010000002.1"/>
</dbReference>
<feature type="transmembrane region" description="Helical" evidence="7">
    <location>
        <begin position="689"/>
        <end position="718"/>
    </location>
</feature>
<feature type="transmembrane region" description="Helical" evidence="7">
    <location>
        <begin position="560"/>
        <end position="577"/>
    </location>
</feature>
<evidence type="ECO:0000256" key="2">
    <source>
        <dbReference type="ARBA" id="ARBA00010157"/>
    </source>
</evidence>
<feature type="domain" description="SSD" evidence="8">
    <location>
        <begin position="589"/>
        <end position="717"/>
    </location>
</feature>
<sequence>MLRPFQQLAKYSSSSKGAKVVLAVWLVAVVLMSMLAPSAKEYEGNSKEGSVKGDTPSEIAAQVLKEEYPSNEGLTALLVFHRDSKITGQDREKITELSEWLASDQKPEYISSALPYHEFPASVQDQMFSEDGTTLLFNLSLQADLDSGLANETMEKIREKANAISIDDGMQFEITGPAGISADTISLFRNADFVLMLATIVLIFIILIIIYRSPLLAITPLIIAGIVYGVVDRVLGLAGKNEWFAVDSSAVSIMLVLLFAVLTDYSLFVFSRYREELRKQASKYSSMEEAMHHVSEPITFSGGTVFLAMLTLFVTVFEPYNHFAPVFSVAVVVILLAGLTLIPSIFALMGRKAFWPFVPKVEKDAKHKVGVWSRISKQVMKRPALLAASLLIVLLIGAINFTSVKYSFNLLNSFPEDISSRQGFELLGEHYPVGQLAPLTVILQSDKEIEVNEAFLQNMNDLKKGLEREKGISSVTTMIPNDVHELPRNFLADSKKAVRLQVVLADNPYEQRALDTVQKLRNSEKELVKNSGFSITDYELQYAGQTAQQLDVKQMNERDMIILFSLVTVLLTVILGFQTKAVLMPILMMFTILLSYFASLGFGWWIFKHLMGFEAISYRLPVYTFVFMVALGIDYNIMLVSRIREEARTHPWKEAVGRGVALTGGVISSAGLILAATFAVLMTQPLQELFLFGFTMALGILLDTFLIRGIFLPSILIWTHRKDKEKKELETIVKI</sequence>
<dbReference type="Gene3D" id="1.20.1640.10">
    <property type="entry name" value="Multidrug efflux transporter AcrB transmembrane domain"/>
    <property type="match status" value="2"/>
</dbReference>
<dbReference type="PROSITE" id="PS50156">
    <property type="entry name" value="SSD"/>
    <property type="match status" value="1"/>
</dbReference>
<comment type="subcellular location">
    <subcellularLocation>
        <location evidence="1">Cell membrane</location>
        <topology evidence="1">Multi-pass membrane protein</topology>
    </subcellularLocation>
</comment>
<evidence type="ECO:0000313" key="10">
    <source>
        <dbReference type="Proteomes" id="UP000249134"/>
    </source>
</evidence>
<keyword evidence="10" id="KW-1185">Reference proteome</keyword>
<feature type="transmembrane region" description="Helical" evidence="7">
    <location>
        <begin position="294"/>
        <end position="317"/>
    </location>
</feature>
<keyword evidence="5 7" id="KW-1133">Transmembrane helix</keyword>
<protein>
    <submittedName>
        <fullName evidence="9">Putative multi-drug/solvent efflux protein, MMPL domain</fullName>
    </submittedName>
</protein>
<comment type="similarity">
    <text evidence="2">Belongs to the resistance-nodulation-cell division (RND) (TC 2.A.6) family. MmpL subfamily.</text>
</comment>
<dbReference type="Proteomes" id="UP000249134">
    <property type="component" value="Chromosome 1"/>
</dbReference>
<gene>
    <name evidence="9" type="primary">ydgH_1</name>
    <name evidence="9" type="ORF">NCTC4824_00506</name>
</gene>
<dbReference type="EMBL" id="LS483476">
    <property type="protein sequence ID" value="SQI52613.1"/>
    <property type="molecule type" value="Genomic_DNA"/>
</dbReference>
<evidence type="ECO:0000259" key="8">
    <source>
        <dbReference type="PROSITE" id="PS50156"/>
    </source>
</evidence>
<dbReference type="SUPFAM" id="SSF82866">
    <property type="entry name" value="Multidrug efflux transporter AcrB transmembrane domain"/>
    <property type="match status" value="2"/>
</dbReference>
<evidence type="ECO:0000256" key="6">
    <source>
        <dbReference type="ARBA" id="ARBA00023136"/>
    </source>
</evidence>
<dbReference type="AlphaFoldDB" id="A0A2X4VNM5"/>
<dbReference type="InterPro" id="IPR050545">
    <property type="entry name" value="Mycobact_MmpL"/>
</dbReference>
<dbReference type="PANTHER" id="PTHR33406:SF6">
    <property type="entry name" value="MEMBRANE PROTEIN YDGH-RELATED"/>
    <property type="match status" value="1"/>
</dbReference>
<evidence type="ECO:0000256" key="7">
    <source>
        <dbReference type="SAM" id="Phobius"/>
    </source>
</evidence>
<name>A0A2X4VNM5_LEDLE</name>
<keyword evidence="3" id="KW-1003">Cell membrane</keyword>
<evidence type="ECO:0000256" key="5">
    <source>
        <dbReference type="ARBA" id="ARBA00022989"/>
    </source>
</evidence>